<reference evidence="15" key="1">
    <citation type="journal article" date="2019" name="Int. J. Syst. Evol. Microbiol.">
        <title>The Global Catalogue of Microorganisms (GCM) 10K type strain sequencing project: providing services to taxonomists for standard genome sequencing and annotation.</title>
        <authorList>
            <consortium name="The Broad Institute Genomics Platform"/>
            <consortium name="The Broad Institute Genome Sequencing Center for Infectious Disease"/>
            <person name="Wu L."/>
            <person name="Ma J."/>
        </authorList>
    </citation>
    <scope>NUCLEOTIDE SEQUENCE [LARGE SCALE GENOMIC DNA]</scope>
    <source>
        <strain evidence="15">KCTC 62195</strain>
    </source>
</reference>
<keyword evidence="14" id="KW-0675">Receptor</keyword>
<dbReference type="SUPFAM" id="SSF56935">
    <property type="entry name" value="Porins"/>
    <property type="match status" value="1"/>
</dbReference>
<sequence length="812" mass="89432">MPEPLIPWGNPLLPLRTANLHGRPPMPPLLGSAMLCALATGLMLLPVAVPVRAEAARPTSEAADQAPLAESEQEPVTLSGDVITAEGQSSEGHPLPPAIASAPAVVESRTAQQIRDTVNLMTPAAALKYFPSIEVRERYVGDRNGIIATRTTGTVSSAQSLLYADDLLLSNLLGNSYSFPPRWGLVSPSEISRVDVMYGPFSALYPGNSMGGVVTLETRTPTKPEFHASITGSLEDSHLYGTGEHYGSGNISLAGGDRRGPFSIWTSFNHLDAQGHPMSFSTAALSSKAAGASATAVSGAYQDTDQNGRQRLVFGAYAIDHSIQDQGKIKLGWDINPDITATYTLGLWSDQSRTDVDSYLKNSATGQTFYNGSVNIGGHAYTVSGLNPGETDELHILNALSLDSHTHGPFDWHVAYSNYRFINEVSRSASNYGQSQAGSRQVQDGTGWQTGELRGIWRPEPLFDQDHEITFGYHIDDYLLKQSTYQEDDWRSGSSGQKSAQSGGETRTQALYLQDVWSLAEKWTLTLGGRLEHWQAFDGFNYNNKTTPSLAKYPNQHRIDFSPKAALTFDVTDALQTRFSFGRAVRYPTVTELYQQVTSGNQLVQNNPNLKPEDVLSYDWTTQYSWRQYLLRLSLFQENRRDALFSQTDTTVSPNLTQIENIGRARIRGIETALDAHDVIIEGLDLSGSITYADSTVQKDSQVPAAEGRNFPRIPRWRSRVTVTYHQNERLTYSLGYRYSSGAYSTLLNTDRNHDTYGGISHYSVFDAKASYRIGQHFTASAGVDNLGNQKYFVSPHPYSQRTAFVGLNYDY</sequence>
<dbReference type="InterPro" id="IPR012910">
    <property type="entry name" value="Plug_dom"/>
</dbReference>
<dbReference type="Gene3D" id="2.40.170.20">
    <property type="entry name" value="TonB-dependent receptor, beta-barrel domain"/>
    <property type="match status" value="1"/>
</dbReference>
<dbReference type="Pfam" id="PF00593">
    <property type="entry name" value="TonB_dep_Rec_b-barrel"/>
    <property type="match status" value="1"/>
</dbReference>
<keyword evidence="8 10" id="KW-0472">Membrane</keyword>
<evidence type="ECO:0000256" key="4">
    <source>
        <dbReference type="ARBA" id="ARBA00022692"/>
    </source>
</evidence>
<dbReference type="CDD" id="cd01347">
    <property type="entry name" value="ligand_gated_channel"/>
    <property type="match status" value="1"/>
</dbReference>
<feature type="domain" description="TonB-dependent receptor plug" evidence="13">
    <location>
        <begin position="100"/>
        <end position="213"/>
    </location>
</feature>
<keyword evidence="4 10" id="KW-0812">Transmembrane</keyword>
<evidence type="ECO:0000256" key="7">
    <source>
        <dbReference type="ARBA" id="ARBA00023077"/>
    </source>
</evidence>
<dbReference type="PANTHER" id="PTHR30069:SF53">
    <property type="entry name" value="COLICIN I RECEPTOR-RELATED"/>
    <property type="match status" value="1"/>
</dbReference>
<dbReference type="PROSITE" id="PS52016">
    <property type="entry name" value="TONB_DEPENDENT_REC_3"/>
    <property type="match status" value="1"/>
</dbReference>
<dbReference type="InterPro" id="IPR039426">
    <property type="entry name" value="TonB-dep_rcpt-like"/>
</dbReference>
<keyword evidence="2 10" id="KW-0813">Transport</keyword>
<evidence type="ECO:0000259" key="12">
    <source>
        <dbReference type="Pfam" id="PF00593"/>
    </source>
</evidence>
<dbReference type="PANTHER" id="PTHR30069">
    <property type="entry name" value="TONB-DEPENDENT OUTER MEMBRANE RECEPTOR"/>
    <property type="match status" value="1"/>
</dbReference>
<dbReference type="Proteomes" id="UP001595457">
    <property type="component" value="Unassembled WGS sequence"/>
</dbReference>
<dbReference type="Gene3D" id="2.170.130.10">
    <property type="entry name" value="TonB-dependent receptor, plug domain"/>
    <property type="match status" value="1"/>
</dbReference>
<evidence type="ECO:0000256" key="10">
    <source>
        <dbReference type="PROSITE-ProRule" id="PRU01360"/>
    </source>
</evidence>
<accession>A0ABV7AQ24</accession>
<keyword evidence="5" id="KW-0732">Signal</keyword>
<dbReference type="InterPro" id="IPR037066">
    <property type="entry name" value="Plug_dom_sf"/>
</dbReference>
<dbReference type="RefSeq" id="WP_377812755.1">
    <property type="nucleotide sequence ID" value="NZ_JBHRSJ010000004.1"/>
</dbReference>
<protein>
    <submittedName>
        <fullName evidence="14">TonB-dependent receptor domain-containing protein</fullName>
    </submittedName>
</protein>
<evidence type="ECO:0000256" key="11">
    <source>
        <dbReference type="RuleBase" id="RU003357"/>
    </source>
</evidence>
<dbReference type="InterPro" id="IPR036942">
    <property type="entry name" value="Beta-barrel_TonB_sf"/>
</dbReference>
<keyword evidence="3 10" id="KW-1134">Transmembrane beta strand</keyword>
<name>A0ABV7AQ24_9GAMM</name>
<evidence type="ECO:0000256" key="3">
    <source>
        <dbReference type="ARBA" id="ARBA00022452"/>
    </source>
</evidence>
<organism evidence="14 15">
    <name type="scientific">Azotobacter bryophylli</name>
    <dbReference type="NCBI Taxonomy" id="1986537"/>
    <lineage>
        <taxon>Bacteria</taxon>
        <taxon>Pseudomonadati</taxon>
        <taxon>Pseudomonadota</taxon>
        <taxon>Gammaproteobacteria</taxon>
        <taxon>Pseudomonadales</taxon>
        <taxon>Pseudomonadaceae</taxon>
        <taxon>Azotobacter</taxon>
    </lineage>
</organism>
<evidence type="ECO:0000256" key="8">
    <source>
        <dbReference type="ARBA" id="ARBA00023136"/>
    </source>
</evidence>
<evidence type="ECO:0000313" key="14">
    <source>
        <dbReference type="EMBL" id="MFC2971175.1"/>
    </source>
</evidence>
<keyword evidence="15" id="KW-1185">Reference proteome</keyword>
<proteinExistence type="inferred from homology"/>
<keyword evidence="9 10" id="KW-0998">Cell outer membrane</keyword>
<gene>
    <name evidence="14" type="ORF">ACFOJE_02950</name>
</gene>
<keyword evidence="6" id="KW-0406">Ion transport</keyword>
<keyword evidence="7 11" id="KW-0798">TonB box</keyword>
<comment type="subcellular location">
    <subcellularLocation>
        <location evidence="1 10">Cell outer membrane</location>
        <topology evidence="1 10">Multi-pass membrane protein</topology>
    </subcellularLocation>
</comment>
<evidence type="ECO:0000256" key="5">
    <source>
        <dbReference type="ARBA" id="ARBA00022729"/>
    </source>
</evidence>
<evidence type="ECO:0000256" key="9">
    <source>
        <dbReference type="ARBA" id="ARBA00023237"/>
    </source>
</evidence>
<evidence type="ECO:0000313" key="15">
    <source>
        <dbReference type="Proteomes" id="UP001595457"/>
    </source>
</evidence>
<evidence type="ECO:0000256" key="2">
    <source>
        <dbReference type="ARBA" id="ARBA00022448"/>
    </source>
</evidence>
<comment type="similarity">
    <text evidence="10 11">Belongs to the TonB-dependent receptor family.</text>
</comment>
<feature type="domain" description="TonB-dependent receptor-like beta-barrel" evidence="12">
    <location>
        <begin position="342"/>
        <end position="787"/>
    </location>
</feature>
<dbReference type="EMBL" id="JBHRSJ010000004">
    <property type="protein sequence ID" value="MFC2971175.1"/>
    <property type="molecule type" value="Genomic_DNA"/>
</dbReference>
<evidence type="ECO:0000256" key="6">
    <source>
        <dbReference type="ARBA" id="ARBA00023065"/>
    </source>
</evidence>
<evidence type="ECO:0000259" key="13">
    <source>
        <dbReference type="Pfam" id="PF07715"/>
    </source>
</evidence>
<dbReference type="InterPro" id="IPR000531">
    <property type="entry name" value="Beta-barrel_TonB"/>
</dbReference>
<dbReference type="Pfam" id="PF07715">
    <property type="entry name" value="Plug"/>
    <property type="match status" value="1"/>
</dbReference>
<evidence type="ECO:0000256" key="1">
    <source>
        <dbReference type="ARBA" id="ARBA00004571"/>
    </source>
</evidence>
<comment type="caution">
    <text evidence="14">The sequence shown here is derived from an EMBL/GenBank/DDBJ whole genome shotgun (WGS) entry which is preliminary data.</text>
</comment>